<dbReference type="Pfam" id="PF25529">
    <property type="entry name" value="Ig_ENGASE1_C"/>
    <property type="match status" value="1"/>
</dbReference>
<sequence length="999" mass="112854">MIRSHFMKKKEQRKSKPSSSSSVDLSKMRELLRAYFSRRTLVTLYNLFLTLSRKLLASFPLSLVMPKSNDGAVAEPEAVPLLDLSKPSSPISFPIKALQDLKSRSYFDSFHFQFNRSTVPLRRISDGSPNRPRVLVCHDMKGGYVEDKWVQGCENDAGYAIWHWYLMDIFVYFSHSLVTLPPPCWTNTAHRHGVKVLGTFITEWDEGKATCKEMLATKESAQMYAERLAELATALGFDGWLINIENEIDEEQIPNLKEFVSHLTKVLHLSAPGALVIWYDSVTVRGELKWQDQLNEKNKPFFDLCDGIFMNYTWKEGYPKLSAEVAGDRKYDVYMGIDVFGRGSFGDGQWNVNTALDLLKRNNVSAAIFAPGWVYETAQPPNFHTAQNKWWSLVEKSWGIVQTYPQVLPFYSDFNQGFGYHVSLEGRQMSNAPWYNISSQSLQPLLEFSEDDRDIIQVTVDAREASYNGGGNIVFKGILEGDTHFTARLFKPHLPLSSSPITISYSVKSDVTSKLGIVLCFSSPSHETMSILVAPEEPIRRFNDMFLQCLATSQQTVSEWTVHETSLVMDGHTLTEISAFCYGPENSTKRTEYAALLGHISIKDHVQLQQKPDSLPPASLWFIEAHNIELVPGSSGTKILRVKLEWRQKHLEDSVFPRYNVYAENVKSTDLRSRKVLEKPRSETVFLGIAHVPNFYVSELVVESDVKGVWFVVQACAEDGSCGKLDDSPKLLLELEALSSKHVSTKMLLKASPALSLFSSGGGDLFPPSRNPSNLLISSSACRGSMFSVRAAKGTNTKSLTGVVFEPFEEVKKEMDLVPSTPLVSLARHKFADDSESAINDQINVEYNVSYIYHALYAYFDRDNIGLKGFAKFFNDSSLEERGHAEKFMEYQNKRGGKVKLQSILMPFSEFDHEEKGDALYAMELALSLEKLTNEKLLKLQSVGVKNHDVQLVDFVESEFLGEQVEAIKKISDYVAQLRRIGKGHGVWHFDQMLLHEEV</sequence>
<evidence type="ECO:0000256" key="13">
    <source>
        <dbReference type="ARBA" id="ARBA00023004"/>
    </source>
</evidence>
<evidence type="ECO:0000256" key="2">
    <source>
        <dbReference type="ARBA" id="ARBA00004514"/>
    </source>
</evidence>
<reference evidence="22 23" key="1">
    <citation type="submission" date="2022-03" db="EMBL/GenBank/DDBJ databases">
        <authorList>
            <person name="Nunn A."/>
            <person name="Chopra R."/>
            <person name="Nunn A."/>
            <person name="Contreras Garrido A."/>
        </authorList>
    </citation>
    <scope>NUCLEOTIDE SEQUENCE [LARGE SCALE GENOMIC DNA]</scope>
</reference>
<evidence type="ECO:0000256" key="12">
    <source>
        <dbReference type="ARBA" id="ARBA00023002"/>
    </source>
</evidence>
<keyword evidence="13" id="KW-0408">Iron</keyword>
<evidence type="ECO:0000256" key="7">
    <source>
        <dbReference type="ARBA" id="ARBA00022528"/>
    </source>
</evidence>
<keyword evidence="23" id="KW-1185">Reference proteome</keyword>
<accession>A0AAU9RZS0</accession>
<feature type="region of interest" description="Disordered" evidence="20">
    <location>
        <begin position="1"/>
        <end position="22"/>
    </location>
</feature>
<dbReference type="InterPro" id="IPR032979">
    <property type="entry name" value="ENGase"/>
</dbReference>
<keyword evidence="10" id="KW-0378">Hydrolase</keyword>
<evidence type="ECO:0000256" key="10">
    <source>
        <dbReference type="ARBA" id="ARBA00022801"/>
    </source>
</evidence>
<dbReference type="GO" id="GO:0006979">
    <property type="term" value="P:response to oxidative stress"/>
    <property type="evidence" value="ECO:0007669"/>
    <property type="project" value="UniProtKB-ARBA"/>
</dbReference>
<dbReference type="AlphaFoldDB" id="A0AAU9RZS0"/>
<dbReference type="FunFam" id="3.20.20.80:FF:000043">
    <property type="entry name" value="cytosolic endo-beta-N-acetylglucosaminidase"/>
    <property type="match status" value="1"/>
</dbReference>
<keyword evidence="7" id="KW-0150">Chloroplast</keyword>
<keyword evidence="5" id="KW-0409">Iron storage</keyword>
<organism evidence="22 23">
    <name type="scientific">Thlaspi arvense</name>
    <name type="common">Field penny-cress</name>
    <dbReference type="NCBI Taxonomy" id="13288"/>
    <lineage>
        <taxon>Eukaryota</taxon>
        <taxon>Viridiplantae</taxon>
        <taxon>Streptophyta</taxon>
        <taxon>Embryophyta</taxon>
        <taxon>Tracheophyta</taxon>
        <taxon>Spermatophyta</taxon>
        <taxon>Magnoliopsida</taxon>
        <taxon>eudicotyledons</taxon>
        <taxon>Gunneridae</taxon>
        <taxon>Pentapetalae</taxon>
        <taxon>rosids</taxon>
        <taxon>malvids</taxon>
        <taxon>Brassicales</taxon>
        <taxon>Brassicaceae</taxon>
        <taxon>Thlaspideae</taxon>
        <taxon>Thlaspi</taxon>
    </lineage>
</organism>
<comment type="similarity">
    <text evidence="3">Belongs to the ferritin family.</text>
</comment>
<dbReference type="EMBL" id="OU466859">
    <property type="protein sequence ID" value="CAH2054109.1"/>
    <property type="molecule type" value="Genomic_DNA"/>
</dbReference>
<dbReference type="GO" id="GO:0005829">
    <property type="term" value="C:cytosol"/>
    <property type="evidence" value="ECO:0007669"/>
    <property type="project" value="UniProtKB-SubCell"/>
</dbReference>
<dbReference type="PANTHER" id="PTHR13246:SF6">
    <property type="entry name" value="CYTOSOLIC ENDO-BETA-N-ACETYLGLUCOSAMINIDASE 2"/>
    <property type="match status" value="1"/>
</dbReference>
<evidence type="ECO:0000256" key="4">
    <source>
        <dbReference type="ARBA" id="ARBA00007849"/>
    </source>
</evidence>
<dbReference type="GO" id="GO:0004322">
    <property type="term" value="F:ferroxidase activity"/>
    <property type="evidence" value="ECO:0007669"/>
    <property type="project" value="UniProtKB-EC"/>
</dbReference>
<dbReference type="Gene3D" id="3.20.20.80">
    <property type="entry name" value="Glycosidases"/>
    <property type="match status" value="1"/>
</dbReference>
<proteinExistence type="inferred from homology"/>
<evidence type="ECO:0000256" key="11">
    <source>
        <dbReference type="ARBA" id="ARBA00022946"/>
    </source>
</evidence>
<dbReference type="Gene3D" id="1.20.1260.10">
    <property type="match status" value="1"/>
</dbReference>
<keyword evidence="6" id="KW-0963">Cytoplasm</keyword>
<dbReference type="InterPro" id="IPR012347">
    <property type="entry name" value="Ferritin-like"/>
</dbReference>
<dbReference type="Gene3D" id="2.60.120.260">
    <property type="entry name" value="Galactose-binding domain-like"/>
    <property type="match status" value="1"/>
</dbReference>
<evidence type="ECO:0000256" key="3">
    <source>
        <dbReference type="ARBA" id="ARBA00007513"/>
    </source>
</evidence>
<comment type="catalytic activity">
    <reaction evidence="17">
        <text>an N(4)-(oligosaccharide-(1-&gt;3)-[oligosaccharide-(1-&gt;6)]-beta-D-Man-(1-&gt;4)-beta-D-GlcNAc-(1-&gt;4)-alpha-D-GlcNAc)-L-asparaginyl-[protein] + H2O = an oligosaccharide-(1-&gt;3)-[oligosaccharide-(1-&gt;6)]-beta-D-Man-(1-&gt;4)-D-GlcNAc + N(4)-(N-acetyl-beta-D-glucosaminyl)-L-asparaginyl-[protein]</text>
        <dbReference type="Rhea" id="RHEA:73067"/>
        <dbReference type="Rhea" id="RHEA-COMP:12603"/>
        <dbReference type="Rhea" id="RHEA-COMP:18176"/>
        <dbReference type="ChEBI" id="CHEBI:15377"/>
        <dbReference type="ChEBI" id="CHEBI:132248"/>
        <dbReference type="ChEBI" id="CHEBI:192714"/>
        <dbReference type="ChEBI" id="CHEBI:192715"/>
        <dbReference type="EC" id="3.2.1.96"/>
    </reaction>
</comment>
<dbReference type="PROSITE" id="PS50905">
    <property type="entry name" value="FERRITIN_LIKE"/>
    <property type="match status" value="1"/>
</dbReference>
<evidence type="ECO:0000256" key="8">
    <source>
        <dbReference type="ARBA" id="ARBA00022640"/>
    </source>
</evidence>
<dbReference type="GO" id="GO:0009507">
    <property type="term" value="C:chloroplast"/>
    <property type="evidence" value="ECO:0007669"/>
    <property type="project" value="UniProtKB-SubCell"/>
</dbReference>
<dbReference type="InterPro" id="IPR009078">
    <property type="entry name" value="Ferritin-like_SF"/>
</dbReference>
<evidence type="ECO:0000256" key="19">
    <source>
        <dbReference type="ARBA" id="ARBA00060018"/>
    </source>
</evidence>
<dbReference type="GO" id="GO:0006491">
    <property type="term" value="P:N-glycan processing"/>
    <property type="evidence" value="ECO:0007669"/>
    <property type="project" value="UniProtKB-ARBA"/>
</dbReference>
<dbReference type="InterPro" id="IPR057882">
    <property type="entry name" value="ENGase_C"/>
</dbReference>
<evidence type="ECO:0000256" key="14">
    <source>
        <dbReference type="ARBA" id="ARBA00023295"/>
    </source>
</evidence>
<dbReference type="InterPro" id="IPR014034">
    <property type="entry name" value="Ferritin_CS"/>
</dbReference>
<comment type="subcellular location">
    <subcellularLocation>
        <location evidence="2">Cytoplasm</location>
        <location evidence="2">Cytosol</location>
    </subcellularLocation>
    <subcellularLocation>
        <location evidence="1">Plastid</location>
        <location evidence="1">Chloroplast</location>
    </subcellularLocation>
</comment>
<keyword evidence="11" id="KW-0809">Transit peptide</keyword>
<evidence type="ECO:0000256" key="17">
    <source>
        <dbReference type="ARBA" id="ARBA00034414"/>
    </source>
</evidence>
<evidence type="ECO:0000313" key="23">
    <source>
        <dbReference type="Proteomes" id="UP000836841"/>
    </source>
</evidence>
<dbReference type="Proteomes" id="UP000836841">
    <property type="component" value="Chromosome 3"/>
</dbReference>
<feature type="domain" description="Ferritin-like diiron" evidence="21">
    <location>
        <begin position="829"/>
        <end position="982"/>
    </location>
</feature>
<dbReference type="SUPFAM" id="SSF47240">
    <property type="entry name" value="Ferritin-like"/>
    <property type="match status" value="1"/>
</dbReference>
<evidence type="ECO:0000256" key="18">
    <source>
        <dbReference type="ARBA" id="ARBA00047990"/>
    </source>
</evidence>
<dbReference type="CDD" id="cd01056">
    <property type="entry name" value="Euk_Ferritin"/>
    <property type="match status" value="1"/>
</dbReference>
<dbReference type="CDD" id="cd06547">
    <property type="entry name" value="GH85_ENGase"/>
    <property type="match status" value="1"/>
</dbReference>
<feature type="compositionally biased region" description="Basic residues" evidence="20">
    <location>
        <begin position="1"/>
        <end position="16"/>
    </location>
</feature>
<dbReference type="InterPro" id="IPR008331">
    <property type="entry name" value="Ferritin_DPS_dom"/>
</dbReference>
<dbReference type="Pfam" id="PF00210">
    <property type="entry name" value="Ferritin"/>
    <property type="match status" value="1"/>
</dbReference>
<dbReference type="PROSITE" id="PS00204">
    <property type="entry name" value="FERRITIN_2"/>
    <property type="match status" value="1"/>
</dbReference>
<dbReference type="Pfam" id="PF03644">
    <property type="entry name" value="Glyco_hydro_85"/>
    <property type="match status" value="1"/>
</dbReference>
<evidence type="ECO:0000256" key="9">
    <source>
        <dbReference type="ARBA" id="ARBA00022723"/>
    </source>
</evidence>
<evidence type="ECO:0000256" key="16">
    <source>
        <dbReference type="ARBA" id="ARBA00026060"/>
    </source>
</evidence>
<dbReference type="GO" id="GO:0008199">
    <property type="term" value="F:ferric iron binding"/>
    <property type="evidence" value="ECO:0007669"/>
    <property type="project" value="InterPro"/>
</dbReference>
<keyword evidence="8" id="KW-0934">Plastid</keyword>
<name>A0AAU9RZS0_THLAR</name>
<evidence type="ECO:0000256" key="5">
    <source>
        <dbReference type="ARBA" id="ARBA00022434"/>
    </source>
</evidence>
<dbReference type="InterPro" id="IPR005201">
    <property type="entry name" value="TIM_ENGase"/>
</dbReference>
<dbReference type="InterPro" id="IPR009040">
    <property type="entry name" value="Ferritin-like_diiron"/>
</dbReference>
<evidence type="ECO:0000256" key="1">
    <source>
        <dbReference type="ARBA" id="ARBA00004229"/>
    </source>
</evidence>
<dbReference type="FunFam" id="1.20.1260.10:FF:000006">
    <property type="entry name" value="Ferritin"/>
    <property type="match status" value="1"/>
</dbReference>
<evidence type="ECO:0000313" key="22">
    <source>
        <dbReference type="EMBL" id="CAH2054109.1"/>
    </source>
</evidence>
<evidence type="ECO:0000259" key="21">
    <source>
        <dbReference type="PROSITE" id="PS50905"/>
    </source>
</evidence>
<comment type="function">
    <text evidence="19">Endoglycosidase that releases N-glycans from glycoproteins by cleaving the beta-1,4-glycosidic bond in the N,N'-diacetylchitobiose core. Involved in the production of high-mannose type N-glycans during plant development and fruit maturation.</text>
</comment>
<comment type="similarity">
    <text evidence="4">Belongs to the glycosyl hydrolase 85 family.</text>
</comment>
<comment type="subunit">
    <text evidence="16">Oligomer of 24 subunits. There are two types of subunits: L (light) chain and H (heavy) chain. The major chain can be light or heavy, depending on the species and tissue type. The functional molecule forms a roughly spherical shell with a diameter of 12 nm and contains a central cavity into which the insoluble mineral iron core is deposited.</text>
</comment>
<dbReference type="GO" id="GO:0006879">
    <property type="term" value="P:intracellular iron ion homeostasis"/>
    <property type="evidence" value="ECO:0007669"/>
    <property type="project" value="UniProtKB-KW"/>
</dbReference>
<gene>
    <name evidence="22" type="ORF">TAV2_LOCUS11831</name>
</gene>
<keyword evidence="14" id="KW-0326">Glycosidase</keyword>
<keyword evidence="12" id="KW-0560">Oxidoreductase</keyword>
<protein>
    <recommendedName>
        <fullName evidence="21">Ferritin-like diiron domain-containing protein</fullName>
    </recommendedName>
</protein>
<evidence type="ECO:0000256" key="15">
    <source>
        <dbReference type="ARBA" id="ARBA00025111"/>
    </source>
</evidence>
<dbReference type="GO" id="GO:0033925">
    <property type="term" value="F:mannosyl-glycoprotein endo-beta-N-acetylglucosaminidase activity"/>
    <property type="evidence" value="ECO:0007669"/>
    <property type="project" value="UniProtKB-EC"/>
</dbReference>
<dbReference type="PANTHER" id="PTHR13246">
    <property type="entry name" value="ENDO BETA N-ACETYLGLUCOSAMINIDASE"/>
    <property type="match status" value="1"/>
</dbReference>
<evidence type="ECO:0000256" key="6">
    <source>
        <dbReference type="ARBA" id="ARBA00022490"/>
    </source>
</evidence>
<keyword evidence="9" id="KW-0479">Metal-binding</keyword>
<comment type="catalytic activity">
    <reaction evidence="18">
        <text>4 Fe(2+) + O2 + 4 H(+) = 4 Fe(3+) + 2 H2O</text>
        <dbReference type="Rhea" id="RHEA:11148"/>
        <dbReference type="ChEBI" id="CHEBI:15377"/>
        <dbReference type="ChEBI" id="CHEBI:15378"/>
        <dbReference type="ChEBI" id="CHEBI:15379"/>
        <dbReference type="ChEBI" id="CHEBI:29033"/>
        <dbReference type="ChEBI" id="CHEBI:29034"/>
        <dbReference type="EC" id="1.16.3.1"/>
    </reaction>
</comment>
<evidence type="ECO:0000256" key="20">
    <source>
        <dbReference type="SAM" id="MobiDB-lite"/>
    </source>
</evidence>
<comment type="function">
    <text evidence="15">Stores iron in a soluble, non-toxic, readily available form. Important for iron homeostasis. Has ferroxidase activity. Iron is taken up in the ferrous form and deposited as ferric hydroxides after oxidation.</text>
</comment>